<dbReference type="InterPro" id="IPR020449">
    <property type="entry name" value="Tscrpt_reg_AraC-type_HTH"/>
</dbReference>
<dbReference type="RefSeq" id="WP_375522945.1">
    <property type="nucleotide sequence ID" value="NZ_JBHIRY010000052.1"/>
</dbReference>
<dbReference type="InterPro" id="IPR009057">
    <property type="entry name" value="Homeodomain-like_sf"/>
</dbReference>
<accession>A0ABV5C8V4</accession>
<name>A0ABV5C8V4_9BACL</name>
<dbReference type="SMART" id="SM00342">
    <property type="entry name" value="HTH_ARAC"/>
    <property type="match status" value="1"/>
</dbReference>
<feature type="domain" description="HTH araC/xylS-type" evidence="4">
    <location>
        <begin position="195"/>
        <end position="293"/>
    </location>
</feature>
<dbReference type="Gene3D" id="2.60.120.280">
    <property type="entry name" value="Regulatory protein AraC"/>
    <property type="match status" value="1"/>
</dbReference>
<keyword evidence="1" id="KW-0805">Transcription regulation</keyword>
<evidence type="ECO:0000259" key="4">
    <source>
        <dbReference type="PROSITE" id="PS01124"/>
    </source>
</evidence>
<dbReference type="SUPFAM" id="SSF51215">
    <property type="entry name" value="Regulatory protein AraC"/>
    <property type="match status" value="1"/>
</dbReference>
<dbReference type="Pfam" id="PF02311">
    <property type="entry name" value="AraC_binding"/>
    <property type="match status" value="1"/>
</dbReference>
<evidence type="ECO:0000313" key="5">
    <source>
        <dbReference type="EMBL" id="MFB5763943.1"/>
    </source>
</evidence>
<dbReference type="PRINTS" id="PR00032">
    <property type="entry name" value="HTHARAC"/>
</dbReference>
<protein>
    <submittedName>
        <fullName evidence="5">Helix-turn-helix domain-containing protein</fullName>
    </submittedName>
</protein>
<dbReference type="PANTHER" id="PTHR43280">
    <property type="entry name" value="ARAC-FAMILY TRANSCRIPTIONAL REGULATOR"/>
    <property type="match status" value="1"/>
</dbReference>
<reference evidence="5 6" key="1">
    <citation type="submission" date="2024-09" db="EMBL/GenBank/DDBJ databases">
        <title>Paenibacillus zeirhizospherea sp. nov., isolated from surface of the maize (Zea mays) roots in a horticulture field, Hungary.</title>
        <authorList>
            <person name="Marton D."/>
            <person name="Farkas M."/>
            <person name="Bedics A."/>
            <person name="Toth E."/>
            <person name="Tancsics A."/>
            <person name="Boka K."/>
            <person name="Marati G."/>
            <person name="Kriszt B."/>
            <person name="Cserhati M."/>
        </authorList>
    </citation>
    <scope>NUCLEOTIDE SEQUENCE [LARGE SCALE GENOMIC DNA]</scope>
    <source>
        <strain evidence="5 6">JCM 18446</strain>
    </source>
</reference>
<dbReference type="CDD" id="cd06986">
    <property type="entry name" value="cupin_MmsR-like_N"/>
    <property type="match status" value="1"/>
</dbReference>
<dbReference type="EMBL" id="JBHIRY010000052">
    <property type="protein sequence ID" value="MFB5763943.1"/>
    <property type="molecule type" value="Genomic_DNA"/>
</dbReference>
<keyword evidence="3" id="KW-0804">Transcription</keyword>
<evidence type="ECO:0000313" key="6">
    <source>
        <dbReference type="Proteomes" id="UP001580430"/>
    </source>
</evidence>
<dbReference type="InterPro" id="IPR003313">
    <property type="entry name" value="AraC-bd"/>
</dbReference>
<dbReference type="Gene3D" id="1.10.10.60">
    <property type="entry name" value="Homeodomain-like"/>
    <property type="match status" value="2"/>
</dbReference>
<dbReference type="PROSITE" id="PS01124">
    <property type="entry name" value="HTH_ARAC_FAMILY_2"/>
    <property type="match status" value="1"/>
</dbReference>
<evidence type="ECO:0000256" key="3">
    <source>
        <dbReference type="ARBA" id="ARBA00023163"/>
    </source>
</evidence>
<evidence type="ECO:0000256" key="1">
    <source>
        <dbReference type="ARBA" id="ARBA00023015"/>
    </source>
</evidence>
<keyword evidence="2" id="KW-0238">DNA-binding</keyword>
<sequence>MAETRKKDGFESQKLFIQPEYMLEDLTASDLTNVLYVSDIGCFPSAMFHYRERSEGCDAHILIYCVQGEGWLETSGDKQMNIEPRQLVVIPAGTPHRYGASSDNPWTIYWMHLRGEHAAQLIQIYGLDANQLLLPIAMHTKWLEDFEQCYSLLSDKPYSMPAQIHVSQTIRHLLSSVGLSTGSSVQNQKGERYLEQAIRYMTDRLAGSLTLPELAHHTGLSRQHLTYLFKKETGCPPVEFYLRMKMQRAGQMLTLTDLSIKEICSIFGISDPYYFSRLFKKLMGCSPTQYRNTPKG</sequence>
<keyword evidence="6" id="KW-1185">Reference proteome</keyword>
<dbReference type="InterPro" id="IPR018060">
    <property type="entry name" value="HTH_AraC"/>
</dbReference>
<organism evidence="5 6">
    <name type="scientific">Paenibacillus medicaginis</name>
    <dbReference type="NCBI Taxonomy" id="1470560"/>
    <lineage>
        <taxon>Bacteria</taxon>
        <taxon>Bacillati</taxon>
        <taxon>Bacillota</taxon>
        <taxon>Bacilli</taxon>
        <taxon>Bacillales</taxon>
        <taxon>Paenibacillaceae</taxon>
        <taxon>Paenibacillus</taxon>
    </lineage>
</organism>
<dbReference type="PANTHER" id="PTHR43280:SF30">
    <property type="entry name" value="MMSAB OPERON REGULATORY PROTEIN"/>
    <property type="match status" value="1"/>
</dbReference>
<dbReference type="InterPro" id="IPR037923">
    <property type="entry name" value="HTH-like"/>
</dbReference>
<dbReference type="Proteomes" id="UP001580430">
    <property type="component" value="Unassembled WGS sequence"/>
</dbReference>
<gene>
    <name evidence="5" type="ORF">ACE5LO_26645</name>
</gene>
<evidence type="ECO:0000256" key="2">
    <source>
        <dbReference type="ARBA" id="ARBA00023125"/>
    </source>
</evidence>
<comment type="caution">
    <text evidence="5">The sequence shown here is derived from an EMBL/GenBank/DDBJ whole genome shotgun (WGS) entry which is preliminary data.</text>
</comment>
<dbReference type="SUPFAM" id="SSF46689">
    <property type="entry name" value="Homeodomain-like"/>
    <property type="match status" value="2"/>
</dbReference>
<dbReference type="Pfam" id="PF12833">
    <property type="entry name" value="HTH_18"/>
    <property type="match status" value="1"/>
</dbReference>
<proteinExistence type="predicted"/>